<evidence type="ECO:0000313" key="1">
    <source>
        <dbReference type="EMBL" id="MET3868355.1"/>
    </source>
</evidence>
<dbReference type="RefSeq" id="WP_209650398.1">
    <property type="nucleotide sequence ID" value="NZ_JBEPNV010000001.1"/>
</dbReference>
<dbReference type="SUPFAM" id="SSF51126">
    <property type="entry name" value="Pectin lyase-like"/>
    <property type="match status" value="1"/>
</dbReference>
<evidence type="ECO:0000313" key="3">
    <source>
        <dbReference type="Proteomes" id="UP001549119"/>
    </source>
</evidence>
<evidence type="ECO:0000313" key="2">
    <source>
        <dbReference type="EMBL" id="MET3868557.1"/>
    </source>
</evidence>
<name>A0ABV2NPW3_9HYPH</name>
<sequence>MAIRGSSLARAYVPVGGPAGLPGQSTYAAWLALGNTGELADFVAAQKGAPGGVTTLAGKVGALGLDDIGALAKTGDASGTKVRLAIAAAVARAVTDRATDHGVTPQDFGAVGDGVADDTTALRSWLAALGLGRRGAMPPGLYRFTQPLQFPIVSNLSLAGSGSHSSVFWYDGPDAAKDIITIGDTTSSISQVRQCNLSGFRVASNLKMTAGAGLRMRGLVRSVLRDIIADGQDGNGNLFHGLWFDQVDMVVLGQYEARAQGDAVRLNGALGNGAKAGLFLHQGKIAGSGVGIRVGGAFGGFSLEQTDVIANGTNMIVDTTLTAEGNREVFIGATVSFDSAQDASSASIVLDDSLIANGIIAFTGTWNTSGPGHGLWVKNWRGSDLIWTGGTIGAFTDNVRVDDASARATFSGGLAIRAARAYGVNPTVAGHAVVVSNVRGVGNALGTLNATYQAGRLLTSSELVPAVATTGLTLSNDVTTPASVINIGPGSATSSPRSGVMAMFGVLNKSILSTWVAGTGGGLDTGAVASSTWYHVFLISNPSTGAVDALFSLSPSTPTLPAGYLLYRRIGSVRTDASSNILPFKQTGSTFVWTASVTDLNGGASTTASLVPLTVPTGVQVEALFRAGASSSSPNGLMISSPDAADEVPTFPNYSLTWAANTNAFGEFRVRTDTFGRIRARSSVDSTIFGVRTYGWVDPR</sequence>
<reference evidence="2 3" key="1">
    <citation type="submission" date="2024-06" db="EMBL/GenBank/DDBJ databases">
        <title>Genomics of switchgrass bacterial isolates.</title>
        <authorList>
            <person name="Shade A."/>
        </authorList>
    </citation>
    <scope>NUCLEOTIDE SEQUENCE [LARGE SCALE GENOMIC DNA]</scope>
    <source>
        <strain evidence="2 3">PvP084</strain>
    </source>
</reference>
<dbReference type="Proteomes" id="UP001549119">
    <property type="component" value="Unassembled WGS sequence"/>
</dbReference>
<evidence type="ECO:0008006" key="4">
    <source>
        <dbReference type="Google" id="ProtNLM"/>
    </source>
</evidence>
<dbReference type="InterPro" id="IPR012334">
    <property type="entry name" value="Pectin_lyas_fold"/>
</dbReference>
<comment type="caution">
    <text evidence="2">The sequence shown here is derived from an EMBL/GenBank/DDBJ whole genome shotgun (WGS) entry which is preliminary data.</text>
</comment>
<dbReference type="EMBL" id="JBEPNW010000002">
    <property type="protein sequence ID" value="MET3868557.1"/>
    <property type="molecule type" value="Genomic_DNA"/>
</dbReference>
<dbReference type="InterPro" id="IPR011050">
    <property type="entry name" value="Pectin_lyase_fold/virulence"/>
</dbReference>
<organism evidence="2 3">
    <name type="scientific">Methylobacterium radiotolerans</name>
    <dbReference type="NCBI Taxonomy" id="31998"/>
    <lineage>
        <taxon>Bacteria</taxon>
        <taxon>Pseudomonadati</taxon>
        <taxon>Pseudomonadota</taxon>
        <taxon>Alphaproteobacteria</taxon>
        <taxon>Hyphomicrobiales</taxon>
        <taxon>Methylobacteriaceae</taxon>
        <taxon>Methylobacterium</taxon>
    </lineage>
</organism>
<keyword evidence="3" id="KW-1185">Reference proteome</keyword>
<dbReference type="Gene3D" id="2.160.20.10">
    <property type="entry name" value="Single-stranded right-handed beta-helix, Pectin lyase-like"/>
    <property type="match status" value="1"/>
</dbReference>
<protein>
    <recommendedName>
        <fullName evidence="4">Pectate lyase superfamily protein domain-containing protein</fullName>
    </recommendedName>
</protein>
<dbReference type="EMBL" id="JBEPNW010000002">
    <property type="protein sequence ID" value="MET3868355.1"/>
    <property type="molecule type" value="Genomic_DNA"/>
</dbReference>
<gene>
    <name evidence="1" type="ORF">ABIC20_005664</name>
    <name evidence="2" type="ORF">ABIC20_005866</name>
</gene>
<proteinExistence type="predicted"/>
<accession>A0ABV2NPW3</accession>